<dbReference type="OrthoDB" id="5575at2759"/>
<comment type="caution">
    <text evidence="2">The sequence shown here is derived from an EMBL/GenBank/DDBJ whole genome shotgun (WGS) entry which is preliminary data.</text>
</comment>
<evidence type="ECO:0000313" key="3">
    <source>
        <dbReference type="Proteomes" id="UP000829720"/>
    </source>
</evidence>
<gene>
    <name evidence="2" type="ORF">AGOR_G00243680</name>
</gene>
<feature type="region of interest" description="Disordered" evidence="1">
    <location>
        <begin position="192"/>
        <end position="211"/>
    </location>
</feature>
<dbReference type="AlphaFoldDB" id="A0A8T3CHJ8"/>
<reference evidence="2" key="1">
    <citation type="submission" date="2021-01" db="EMBL/GenBank/DDBJ databases">
        <authorList>
            <person name="Zahm M."/>
            <person name="Roques C."/>
            <person name="Cabau C."/>
            <person name="Klopp C."/>
            <person name="Donnadieu C."/>
            <person name="Jouanno E."/>
            <person name="Lampietro C."/>
            <person name="Louis A."/>
            <person name="Herpin A."/>
            <person name="Echchiki A."/>
            <person name="Berthelot C."/>
            <person name="Parey E."/>
            <person name="Roest-Crollius H."/>
            <person name="Braasch I."/>
            <person name="Postlethwait J."/>
            <person name="Bobe J."/>
            <person name="Montfort J."/>
            <person name="Bouchez O."/>
            <person name="Begum T."/>
            <person name="Mejri S."/>
            <person name="Adams A."/>
            <person name="Chen W.-J."/>
            <person name="Guiguen Y."/>
        </authorList>
    </citation>
    <scope>NUCLEOTIDE SEQUENCE</scope>
    <source>
        <tissue evidence="2">Blood</tissue>
    </source>
</reference>
<evidence type="ECO:0000256" key="1">
    <source>
        <dbReference type="SAM" id="MobiDB-lite"/>
    </source>
</evidence>
<organism evidence="2 3">
    <name type="scientific">Albula goreensis</name>
    <dbReference type="NCBI Taxonomy" id="1534307"/>
    <lineage>
        <taxon>Eukaryota</taxon>
        <taxon>Metazoa</taxon>
        <taxon>Chordata</taxon>
        <taxon>Craniata</taxon>
        <taxon>Vertebrata</taxon>
        <taxon>Euteleostomi</taxon>
        <taxon>Actinopterygii</taxon>
        <taxon>Neopterygii</taxon>
        <taxon>Teleostei</taxon>
        <taxon>Albuliformes</taxon>
        <taxon>Albulidae</taxon>
        <taxon>Albula</taxon>
    </lineage>
</organism>
<sequence length="288" mass="32273">MQQFSYKPKQVLPAVSRCKGANQYFLPVTEDSVEYIEDGETLQQISEEVSYYDDYNSYLEDMPEEEAPVQAATEIPSFPVWRRPGTSSKETFSSPPLQQFCGYYSKDCTSTYEDSGYLSSGTLNVTFDLGDGDWDDIDDENLVQASEISYDMIPAKDCSTRRDYSAAGRPCEESTPICTQFSQSQMVSSIHAGPQVSPSASHIPDKRPLPYWSQPEEGAKTSTEMYAQRMSPSFPKQKSSHMATLKGRFDFFSKPNAVEHEPEMAGRLHGKDDSSEVEAFLGIFDGIF</sequence>
<keyword evidence="3" id="KW-1185">Reference proteome</keyword>
<evidence type="ECO:0000313" key="2">
    <source>
        <dbReference type="EMBL" id="KAI1883290.1"/>
    </source>
</evidence>
<name>A0A8T3CHJ8_9TELE</name>
<proteinExistence type="predicted"/>
<dbReference type="Proteomes" id="UP000829720">
    <property type="component" value="Unassembled WGS sequence"/>
</dbReference>
<protein>
    <submittedName>
        <fullName evidence="2">Uncharacterized protein</fullName>
    </submittedName>
</protein>
<dbReference type="EMBL" id="JAERUA010000024">
    <property type="protein sequence ID" value="KAI1883290.1"/>
    <property type="molecule type" value="Genomic_DNA"/>
</dbReference>
<accession>A0A8T3CHJ8</accession>